<dbReference type="Gene3D" id="3.30.1360.210">
    <property type="match status" value="1"/>
</dbReference>
<evidence type="ECO:0000256" key="5">
    <source>
        <dbReference type="ARBA" id="ARBA00041214"/>
    </source>
</evidence>
<dbReference type="FunFam" id="3.30.1360.210:FF:000002">
    <property type="entry name" value="60S ribosomal protein L22-2"/>
    <property type="match status" value="1"/>
</dbReference>
<evidence type="ECO:0000313" key="6">
    <source>
        <dbReference type="EMBL" id="NDJ94693.1"/>
    </source>
</evidence>
<dbReference type="GO" id="GO:0003723">
    <property type="term" value="F:RNA binding"/>
    <property type="evidence" value="ECO:0007669"/>
    <property type="project" value="TreeGrafter"/>
</dbReference>
<accession>A0A6G3ML46</accession>
<evidence type="ECO:0000256" key="1">
    <source>
        <dbReference type="ARBA" id="ARBA00007817"/>
    </source>
</evidence>
<name>A0A6G3ML46_HENSL</name>
<dbReference type="GO" id="GO:0002181">
    <property type="term" value="P:cytoplasmic translation"/>
    <property type="evidence" value="ECO:0007669"/>
    <property type="project" value="TreeGrafter"/>
</dbReference>
<evidence type="ECO:0000256" key="2">
    <source>
        <dbReference type="ARBA" id="ARBA00022980"/>
    </source>
</evidence>
<dbReference type="GO" id="GO:0005840">
    <property type="term" value="C:ribosome"/>
    <property type="evidence" value="ECO:0007669"/>
    <property type="project" value="UniProtKB-KW"/>
</dbReference>
<dbReference type="GO" id="GO:0003735">
    <property type="term" value="F:structural constituent of ribosome"/>
    <property type="evidence" value="ECO:0007669"/>
    <property type="project" value="InterPro"/>
</dbReference>
<dbReference type="EMBL" id="GHBP01010559">
    <property type="protein sequence ID" value="NDJ94693.1"/>
    <property type="molecule type" value="Transcribed_RNA"/>
</dbReference>
<protein>
    <recommendedName>
        <fullName evidence="4">Large ribosomal subunit protein eL22</fullName>
    </recommendedName>
    <alternativeName>
        <fullName evidence="5">60S ribosomal protein L22</fullName>
    </alternativeName>
</protein>
<dbReference type="InterPro" id="IPR038526">
    <property type="entry name" value="Ribosomal_eL22_sf"/>
</dbReference>
<evidence type="ECO:0000256" key="4">
    <source>
        <dbReference type="ARBA" id="ARBA00040613"/>
    </source>
</evidence>
<comment type="similarity">
    <text evidence="1">Belongs to the eukaryotic ribosomal protein eL22 family.</text>
</comment>
<dbReference type="PANTHER" id="PTHR10064:SF0">
    <property type="entry name" value="FI24544P1-RELATED"/>
    <property type="match status" value="1"/>
</dbReference>
<evidence type="ECO:0000256" key="3">
    <source>
        <dbReference type="ARBA" id="ARBA00023274"/>
    </source>
</evidence>
<dbReference type="GO" id="GO:1990904">
    <property type="term" value="C:ribonucleoprotein complex"/>
    <property type="evidence" value="ECO:0007669"/>
    <property type="project" value="UniProtKB-KW"/>
</dbReference>
<dbReference type="PANTHER" id="PTHR10064">
    <property type="entry name" value="60S RIBOSOMAL PROTEIN L22"/>
    <property type="match status" value="1"/>
</dbReference>
<keyword evidence="3" id="KW-0687">Ribonucleoprotein</keyword>
<dbReference type="OrthoDB" id="10259820at2759"/>
<reference evidence="6" key="1">
    <citation type="submission" date="2018-11" db="EMBL/GenBank/DDBJ databases">
        <title>Henneguya salminicola genome and transcriptome.</title>
        <authorList>
            <person name="Yahalomi D."/>
            <person name="Atkinson S.D."/>
            <person name="Neuhof M."/>
            <person name="Chang E.S."/>
            <person name="Philippe H."/>
            <person name="Cartwright P."/>
            <person name="Bartholomew J.L."/>
            <person name="Huchon D."/>
        </authorList>
    </citation>
    <scope>NUCLEOTIDE SEQUENCE</scope>
    <source>
        <strain evidence="6">Hz1</strain>
        <tissue evidence="6">Whole</tissue>
    </source>
</reference>
<dbReference type="Pfam" id="PF01776">
    <property type="entry name" value="Ribosomal_L22e"/>
    <property type="match status" value="1"/>
</dbReference>
<dbReference type="InterPro" id="IPR002671">
    <property type="entry name" value="Ribosomal_eL22"/>
</dbReference>
<dbReference type="AlphaFoldDB" id="A0A6G3ML46"/>
<sequence length="127" mass="14606">MVIVHAKSTKNVQPKKTKTTRYCIDCTRCVEDKIIHLPDFVDFLKTRIKVNGKINNLGSNVVITASTGKITVSSNIPISKRSLKYFSKKFLKRRQLRDWVRVISSSKNGYELRYFHIASDAEDEAQE</sequence>
<organism evidence="6">
    <name type="scientific">Henneguya salminicola</name>
    <name type="common">Myxosporean</name>
    <dbReference type="NCBI Taxonomy" id="69463"/>
    <lineage>
        <taxon>Eukaryota</taxon>
        <taxon>Metazoa</taxon>
        <taxon>Cnidaria</taxon>
        <taxon>Myxozoa</taxon>
        <taxon>Myxosporea</taxon>
        <taxon>Bivalvulida</taxon>
        <taxon>Platysporina</taxon>
        <taxon>Myxobolidae</taxon>
        <taxon>Henneguya</taxon>
    </lineage>
</organism>
<keyword evidence="2 6" id="KW-0689">Ribosomal protein</keyword>
<proteinExistence type="inferred from homology"/>